<gene>
    <name evidence="9" type="ORF">KUCA_T00002172001</name>
</gene>
<dbReference type="OrthoDB" id="1099at2759"/>
<keyword evidence="5 8" id="KW-0812">Transmembrane</keyword>
<comment type="similarity">
    <text evidence="2">Belongs to the tellurite-resistance/dicarboxylate transporter (TDT) family.</text>
</comment>
<feature type="transmembrane region" description="Helical" evidence="8">
    <location>
        <begin position="162"/>
        <end position="186"/>
    </location>
</feature>
<dbReference type="AlphaFoldDB" id="W6MJ18"/>
<keyword evidence="10" id="KW-1185">Reference proteome</keyword>
<dbReference type="GO" id="GO:0000319">
    <property type="term" value="F:sulfite transmembrane transporter activity"/>
    <property type="evidence" value="ECO:0007669"/>
    <property type="project" value="TreeGrafter"/>
</dbReference>
<keyword evidence="6 8" id="KW-1133">Transmembrane helix</keyword>
<evidence type="ECO:0000256" key="3">
    <source>
        <dbReference type="ARBA" id="ARBA00022448"/>
    </source>
</evidence>
<dbReference type="Gene3D" id="1.50.10.150">
    <property type="entry name" value="Voltage-dependent anion channel"/>
    <property type="match status" value="1"/>
</dbReference>
<evidence type="ECO:0000256" key="4">
    <source>
        <dbReference type="ARBA" id="ARBA00022475"/>
    </source>
</evidence>
<evidence type="ECO:0000256" key="5">
    <source>
        <dbReference type="ARBA" id="ARBA00022692"/>
    </source>
</evidence>
<evidence type="ECO:0000313" key="10">
    <source>
        <dbReference type="Proteomes" id="UP000019384"/>
    </source>
</evidence>
<feature type="transmembrane region" description="Helical" evidence="8">
    <location>
        <begin position="229"/>
        <end position="249"/>
    </location>
</feature>
<dbReference type="Pfam" id="PF03595">
    <property type="entry name" value="SLAC1"/>
    <property type="match status" value="1"/>
</dbReference>
<dbReference type="InterPro" id="IPR004695">
    <property type="entry name" value="SLAC1/Mae1/Ssu1/TehA"/>
</dbReference>
<sequence length="382" mass="42819">MSDIESQKGTDSPEEPSVPYLLEILVRDFHPVWNVGIVAAALAGTLLYRFPYPANWLRVCGTIMFAIAVIMFFTITVVILLKLYFYPHWKSLDEPQVSSFWGPYSVAFSTMLNMLHYLFENQDHTAIWVLWWVNIFMALFCGWFILLRVFTVAKMEGADIHGMLVLIVLPLVVVASTGALMVPSLGNANSKLITMIVSFLLYSNGVLSGLCIVAVLYWKYITHGLPPNAFVFTLFAPAGLFGHASWGILLQGKNIKEYLSDYQPQISPAIGEMFRFISLPVSLFFLGFGIWFTFLTFGGWVIRGRVPLGKVWFNLTFPLGALSLPFHEVYTLLGFEAFRVVSVVYAVSCLIVVCVSLVSALRAEFPLTKLKKIAASLTYKLT</sequence>
<feature type="transmembrane region" description="Helical" evidence="8">
    <location>
        <begin position="311"/>
        <end position="330"/>
    </location>
</feature>
<evidence type="ECO:0008006" key="11">
    <source>
        <dbReference type="Google" id="ProtNLM"/>
    </source>
</evidence>
<comment type="subcellular location">
    <subcellularLocation>
        <location evidence="1">Cell membrane</location>
        <topology evidence="1">Multi-pass membrane protein</topology>
    </subcellularLocation>
</comment>
<dbReference type="EMBL" id="HG793126">
    <property type="protein sequence ID" value="CDK26201.1"/>
    <property type="molecule type" value="Genomic_DNA"/>
</dbReference>
<protein>
    <recommendedName>
        <fullName evidence="11">Sulfite efflux pump SSU1</fullName>
    </recommendedName>
</protein>
<reference evidence="9" key="1">
    <citation type="submission" date="2013-12" db="EMBL/GenBank/DDBJ databases">
        <authorList>
            <person name="Genoscope - CEA"/>
        </authorList>
    </citation>
    <scope>NUCLEOTIDE SEQUENCE</scope>
    <source>
        <strain evidence="9">CBS 1993</strain>
    </source>
</reference>
<accession>W6MJ18</accession>
<evidence type="ECO:0000256" key="7">
    <source>
        <dbReference type="ARBA" id="ARBA00023136"/>
    </source>
</evidence>
<dbReference type="PANTHER" id="PTHR31686:SF1">
    <property type="entry name" value="SULFITE EFFLUX PUMP SSU1"/>
    <property type="match status" value="1"/>
</dbReference>
<feature type="transmembrane region" description="Helical" evidence="8">
    <location>
        <begin position="192"/>
        <end position="217"/>
    </location>
</feature>
<feature type="transmembrane region" description="Helical" evidence="8">
    <location>
        <begin position="101"/>
        <end position="119"/>
    </location>
</feature>
<feature type="transmembrane region" description="Helical" evidence="8">
    <location>
        <begin position="342"/>
        <end position="361"/>
    </location>
</feature>
<evidence type="ECO:0000256" key="1">
    <source>
        <dbReference type="ARBA" id="ARBA00004651"/>
    </source>
</evidence>
<evidence type="ECO:0000256" key="6">
    <source>
        <dbReference type="ARBA" id="ARBA00022989"/>
    </source>
</evidence>
<proteinExistence type="inferred from homology"/>
<dbReference type="InterPro" id="IPR038665">
    <property type="entry name" value="Voltage-dep_anion_channel_sf"/>
</dbReference>
<feature type="transmembrane region" description="Helical" evidence="8">
    <location>
        <begin position="281"/>
        <end position="302"/>
    </location>
</feature>
<reference evidence="9" key="2">
    <citation type="submission" date="2014-02" db="EMBL/GenBank/DDBJ databases">
        <title>Complete DNA sequence of /Kuraishia capsulata/ illustrates novel genomic features among budding yeasts (/Saccharomycotina/).</title>
        <authorList>
            <person name="Morales L."/>
            <person name="Noel B."/>
            <person name="Porcel B."/>
            <person name="Marcet-Houben M."/>
            <person name="Hullo M-F."/>
            <person name="Sacerdot C."/>
            <person name="Tekaia F."/>
            <person name="Leh-Louis V."/>
            <person name="Despons L."/>
            <person name="Khanna V."/>
            <person name="Aury J-M."/>
            <person name="Barbe V."/>
            <person name="Couloux A."/>
            <person name="Labadie K."/>
            <person name="Pelletier E."/>
            <person name="Souciet J-L."/>
            <person name="Boekhout T."/>
            <person name="Gabaldon T."/>
            <person name="Wincker P."/>
            <person name="Dujon B."/>
        </authorList>
    </citation>
    <scope>NUCLEOTIDE SEQUENCE</scope>
    <source>
        <strain evidence="9">CBS 1993</strain>
    </source>
</reference>
<keyword evidence="4" id="KW-1003">Cell membrane</keyword>
<feature type="transmembrane region" description="Helical" evidence="8">
    <location>
        <begin position="32"/>
        <end position="50"/>
    </location>
</feature>
<feature type="transmembrane region" description="Helical" evidence="8">
    <location>
        <begin position="125"/>
        <end position="150"/>
    </location>
</feature>
<evidence type="ECO:0000256" key="8">
    <source>
        <dbReference type="SAM" id="Phobius"/>
    </source>
</evidence>
<feature type="transmembrane region" description="Helical" evidence="8">
    <location>
        <begin position="56"/>
        <end position="81"/>
    </location>
</feature>
<evidence type="ECO:0000313" key="9">
    <source>
        <dbReference type="EMBL" id="CDK26201.1"/>
    </source>
</evidence>
<dbReference type="InterPro" id="IPR051629">
    <property type="entry name" value="Sulfite_efflux_TDT"/>
</dbReference>
<dbReference type="Proteomes" id="UP000019384">
    <property type="component" value="Unassembled WGS sequence"/>
</dbReference>
<dbReference type="GO" id="GO:0005886">
    <property type="term" value="C:plasma membrane"/>
    <property type="evidence" value="ECO:0007669"/>
    <property type="project" value="UniProtKB-SubCell"/>
</dbReference>
<evidence type="ECO:0000256" key="2">
    <source>
        <dbReference type="ARBA" id="ARBA00008566"/>
    </source>
</evidence>
<keyword evidence="7 8" id="KW-0472">Membrane</keyword>
<dbReference type="HOGENOM" id="CLU_030057_6_2_1"/>
<dbReference type="GeneID" id="34519596"/>
<dbReference type="PANTHER" id="PTHR31686">
    <property type="match status" value="1"/>
</dbReference>
<dbReference type="RefSeq" id="XP_022458208.1">
    <property type="nucleotide sequence ID" value="XM_022604425.1"/>
</dbReference>
<keyword evidence="3" id="KW-0813">Transport</keyword>
<name>W6MJ18_9ASCO</name>
<organism evidence="9 10">
    <name type="scientific">Kuraishia capsulata CBS 1993</name>
    <dbReference type="NCBI Taxonomy" id="1382522"/>
    <lineage>
        <taxon>Eukaryota</taxon>
        <taxon>Fungi</taxon>
        <taxon>Dikarya</taxon>
        <taxon>Ascomycota</taxon>
        <taxon>Saccharomycotina</taxon>
        <taxon>Pichiomycetes</taxon>
        <taxon>Pichiales</taxon>
        <taxon>Pichiaceae</taxon>
        <taxon>Kuraishia</taxon>
    </lineage>
</organism>